<dbReference type="EMBL" id="CP039396">
    <property type="protein sequence ID" value="QCD41908.1"/>
    <property type="molecule type" value="Genomic_DNA"/>
</dbReference>
<proteinExistence type="predicted"/>
<accession>A0A4V1D363</accession>
<feature type="compositionally biased region" description="Polar residues" evidence="1">
    <location>
        <begin position="90"/>
        <end position="107"/>
    </location>
</feature>
<reference evidence="4" key="1">
    <citation type="submission" date="2019-02" db="EMBL/GenBank/DDBJ databases">
        <title>Isolation and identification of novel species under the genus Muribaculum.</title>
        <authorList>
            <person name="Miyake S."/>
            <person name="Ding Y."/>
            <person name="Low A."/>
            <person name="Soh M."/>
            <person name="Seedorf H."/>
        </authorList>
    </citation>
    <scope>NUCLEOTIDE SEQUENCE [LARGE SCALE GENOMIC DNA]</scope>
    <source>
        <strain evidence="4">H5</strain>
    </source>
</reference>
<name>A0A4V1D363_9BACT</name>
<evidence type="ECO:0000256" key="2">
    <source>
        <dbReference type="SAM" id="SignalP"/>
    </source>
</evidence>
<dbReference type="Proteomes" id="UP000297149">
    <property type="component" value="Chromosome"/>
</dbReference>
<dbReference type="AlphaFoldDB" id="A0A4V1D363"/>
<feature type="signal peptide" evidence="2">
    <location>
        <begin position="1"/>
        <end position="20"/>
    </location>
</feature>
<gene>
    <name evidence="3" type="ORF">E7747_06190</name>
</gene>
<keyword evidence="2" id="KW-0732">Signal</keyword>
<evidence type="ECO:0000313" key="3">
    <source>
        <dbReference type="EMBL" id="QCD41908.1"/>
    </source>
</evidence>
<evidence type="ECO:0000256" key="1">
    <source>
        <dbReference type="SAM" id="MobiDB-lite"/>
    </source>
</evidence>
<organism evidence="3 4">
    <name type="scientific">Duncaniella dubosii</name>
    <dbReference type="NCBI Taxonomy" id="2518971"/>
    <lineage>
        <taxon>Bacteria</taxon>
        <taxon>Pseudomonadati</taxon>
        <taxon>Bacteroidota</taxon>
        <taxon>Bacteroidia</taxon>
        <taxon>Bacteroidales</taxon>
        <taxon>Muribaculaceae</taxon>
        <taxon>Duncaniella</taxon>
    </lineage>
</organism>
<sequence length="122" mass="13129">MIKQLLVSTLAIAASMTISATTIKVWEGNTQLKGWGDNVSVPASEFTAASEGSKLVVNITVDMTLDPAINYTNLGVKTNTTGWPELDGTGFQNPQAQTRHGTSTPRQPVSLKTPDPLYRVRI</sequence>
<keyword evidence="4" id="KW-1185">Reference proteome</keyword>
<dbReference type="KEGG" id="ddb:E7747_06190"/>
<evidence type="ECO:0000313" key="4">
    <source>
        <dbReference type="Proteomes" id="UP000297149"/>
    </source>
</evidence>
<feature type="region of interest" description="Disordered" evidence="1">
    <location>
        <begin position="83"/>
        <end position="115"/>
    </location>
</feature>
<protein>
    <submittedName>
        <fullName evidence="3">Uncharacterized protein</fullName>
    </submittedName>
</protein>
<dbReference type="RefSeq" id="WP_136414787.1">
    <property type="nucleotide sequence ID" value="NZ_CP039396.1"/>
</dbReference>
<feature type="chain" id="PRO_5020251040" evidence="2">
    <location>
        <begin position="21"/>
        <end position="122"/>
    </location>
</feature>